<dbReference type="SUPFAM" id="SSF55008">
    <property type="entry name" value="HMA, heavy metal-associated domain"/>
    <property type="match status" value="1"/>
</dbReference>
<evidence type="ECO:0000256" key="9">
    <source>
        <dbReference type="ARBA" id="ARBA00022723"/>
    </source>
</evidence>
<dbReference type="SUPFAM" id="SSF81665">
    <property type="entry name" value="Calcium ATPase, transmembrane domain M"/>
    <property type="match status" value="1"/>
</dbReference>
<evidence type="ECO:0000256" key="8">
    <source>
        <dbReference type="ARBA" id="ARBA00022692"/>
    </source>
</evidence>
<proteinExistence type="inferred from homology"/>
<evidence type="ECO:0000256" key="23">
    <source>
        <dbReference type="RuleBase" id="RU362081"/>
    </source>
</evidence>
<dbReference type="InterPro" id="IPR001757">
    <property type="entry name" value="P_typ_ATPase"/>
</dbReference>
<keyword evidence="6 23" id="KW-1003">Cell membrane</keyword>
<dbReference type="Pfam" id="PF00122">
    <property type="entry name" value="E1-E2_ATPase"/>
    <property type="match status" value="1"/>
</dbReference>
<evidence type="ECO:0000259" key="24">
    <source>
        <dbReference type="PROSITE" id="PS50846"/>
    </source>
</evidence>
<dbReference type="NCBIfam" id="TIGR01494">
    <property type="entry name" value="ATPase_P-type"/>
    <property type="match status" value="1"/>
</dbReference>
<keyword evidence="26" id="KW-1185">Reference proteome</keyword>
<evidence type="ECO:0000256" key="12">
    <source>
        <dbReference type="ARBA" id="ARBA00022796"/>
    </source>
</evidence>
<dbReference type="EMBL" id="CP157743">
    <property type="protein sequence ID" value="XBS20354.1"/>
    <property type="molecule type" value="Genomic_DNA"/>
</dbReference>
<dbReference type="SUPFAM" id="SSF56784">
    <property type="entry name" value="HAD-like"/>
    <property type="match status" value="1"/>
</dbReference>
<dbReference type="GO" id="GO:0055070">
    <property type="term" value="P:copper ion homeostasis"/>
    <property type="evidence" value="ECO:0007669"/>
    <property type="project" value="TreeGrafter"/>
</dbReference>
<evidence type="ECO:0000256" key="15">
    <source>
        <dbReference type="ARBA" id="ARBA00022967"/>
    </source>
</evidence>
<organism evidence="25 26">
    <name type="scientific">Methylomarinum roseum</name>
    <dbReference type="NCBI Taxonomy" id="3067653"/>
    <lineage>
        <taxon>Bacteria</taxon>
        <taxon>Pseudomonadati</taxon>
        <taxon>Pseudomonadota</taxon>
        <taxon>Gammaproteobacteria</taxon>
        <taxon>Methylococcales</taxon>
        <taxon>Methylococcaceae</taxon>
        <taxon>Methylomarinum</taxon>
    </lineage>
</organism>
<dbReference type="GO" id="GO:0005886">
    <property type="term" value="C:plasma membrane"/>
    <property type="evidence" value="ECO:0007669"/>
    <property type="project" value="UniProtKB-SubCell"/>
</dbReference>
<feature type="transmembrane region" description="Helical" evidence="23">
    <location>
        <begin position="195"/>
        <end position="214"/>
    </location>
</feature>
<dbReference type="PANTHER" id="PTHR43520">
    <property type="entry name" value="ATP7, ISOFORM B"/>
    <property type="match status" value="1"/>
</dbReference>
<dbReference type="InterPro" id="IPR006121">
    <property type="entry name" value="HMA_dom"/>
</dbReference>
<evidence type="ECO:0000256" key="14">
    <source>
        <dbReference type="ARBA" id="ARBA00022842"/>
    </source>
</evidence>
<dbReference type="AlphaFoldDB" id="A0AAU7NTT0"/>
<dbReference type="PROSITE" id="PS01047">
    <property type="entry name" value="HMA_1"/>
    <property type="match status" value="1"/>
</dbReference>
<evidence type="ECO:0000313" key="25">
    <source>
        <dbReference type="EMBL" id="XBS20354.1"/>
    </source>
</evidence>
<evidence type="ECO:0000256" key="22">
    <source>
        <dbReference type="ARBA" id="ARBA00049289"/>
    </source>
</evidence>
<keyword evidence="19 23" id="KW-0472">Membrane</keyword>
<keyword evidence="7" id="KW-0597">Phosphoprotein</keyword>
<dbReference type="KEGG" id="mech:Q9L42_018705"/>
<feature type="transmembrane region" description="Helical" evidence="23">
    <location>
        <begin position="162"/>
        <end position="183"/>
    </location>
</feature>
<keyword evidence="12" id="KW-0187">Copper transport</keyword>
<dbReference type="EC" id="7.2.2.8" evidence="3"/>
<evidence type="ECO:0000256" key="18">
    <source>
        <dbReference type="ARBA" id="ARBA00023065"/>
    </source>
</evidence>
<comment type="catalytic activity">
    <reaction evidence="22">
        <text>Cu(+)(in) + ATP + H2O = Cu(+)(out) + ADP + phosphate + H(+)</text>
        <dbReference type="Rhea" id="RHEA:25792"/>
        <dbReference type="ChEBI" id="CHEBI:15377"/>
        <dbReference type="ChEBI" id="CHEBI:15378"/>
        <dbReference type="ChEBI" id="CHEBI:30616"/>
        <dbReference type="ChEBI" id="CHEBI:43474"/>
        <dbReference type="ChEBI" id="CHEBI:49552"/>
        <dbReference type="ChEBI" id="CHEBI:456216"/>
        <dbReference type="EC" id="7.2.2.8"/>
    </reaction>
</comment>
<dbReference type="GO" id="GO:0005507">
    <property type="term" value="F:copper ion binding"/>
    <property type="evidence" value="ECO:0007669"/>
    <property type="project" value="TreeGrafter"/>
</dbReference>
<dbReference type="Pfam" id="PF00403">
    <property type="entry name" value="HMA"/>
    <property type="match status" value="1"/>
</dbReference>
<feature type="transmembrane region" description="Helical" evidence="23">
    <location>
        <begin position="130"/>
        <end position="150"/>
    </location>
</feature>
<evidence type="ECO:0000256" key="6">
    <source>
        <dbReference type="ARBA" id="ARBA00022475"/>
    </source>
</evidence>
<dbReference type="SFLD" id="SFLDS00003">
    <property type="entry name" value="Haloacid_Dehalogenase"/>
    <property type="match status" value="1"/>
</dbReference>
<dbReference type="SFLD" id="SFLDG00002">
    <property type="entry name" value="C1.7:_P-type_atpase_like"/>
    <property type="match status" value="1"/>
</dbReference>
<dbReference type="CDD" id="cd00371">
    <property type="entry name" value="HMA"/>
    <property type="match status" value="1"/>
</dbReference>
<evidence type="ECO:0000256" key="5">
    <source>
        <dbReference type="ARBA" id="ARBA00022448"/>
    </source>
</evidence>
<dbReference type="InterPro" id="IPR036163">
    <property type="entry name" value="HMA_dom_sf"/>
</dbReference>
<protein>
    <recommendedName>
        <fullName evidence="4">Copper-exporting P-type ATPase</fullName>
        <ecNumber evidence="3">7.2.2.8</ecNumber>
    </recommendedName>
    <alternativeName>
        <fullName evidence="20">Copper-exporting P-type ATPase A</fullName>
    </alternativeName>
    <alternativeName>
        <fullName evidence="21">Cu(+)-exporting ATPase</fullName>
    </alternativeName>
</protein>
<dbReference type="RefSeq" id="WP_349431595.1">
    <property type="nucleotide sequence ID" value="NZ_CP157743.1"/>
</dbReference>
<dbReference type="GO" id="GO:0060003">
    <property type="term" value="P:copper ion export"/>
    <property type="evidence" value="ECO:0007669"/>
    <property type="project" value="UniProtKB-ARBA"/>
</dbReference>
<keyword evidence="15" id="KW-1278">Translocase</keyword>
<dbReference type="SUPFAM" id="SSF81653">
    <property type="entry name" value="Calcium ATPase, transduction domain A"/>
    <property type="match status" value="1"/>
</dbReference>
<dbReference type="InterPro" id="IPR036412">
    <property type="entry name" value="HAD-like_sf"/>
</dbReference>
<feature type="transmembrane region" description="Helical" evidence="23">
    <location>
        <begin position="376"/>
        <end position="399"/>
    </location>
</feature>
<dbReference type="GO" id="GO:0043682">
    <property type="term" value="F:P-type divalent copper transporter activity"/>
    <property type="evidence" value="ECO:0007669"/>
    <property type="project" value="TreeGrafter"/>
</dbReference>
<sequence>MSTETTNDSATETRLSILGMRCAGCVSAVEGALKAVPGVSDVVVNFADHSAAVSGTVDSELLKQAVQEAGYDAAIMEGLEDPAEEERQEQQRYQTLMKKAVVAAAFGFPLMISAHLGWLPAISSENGQVFWSYVSLITLALLYYSGGHFYQGAFKSLQLKQANMDTLIALGTGAAWFYSTVLIDYSDKLASLSAHAYFEASVIILAFINFGTALETRARGKTSSAIRELIGLQPRTARVVRDGQEMDIPIEEVGLEETLRVRPGEKIPVDGVLLEGHSTIDESMLTGEPIPVEKVTGSEVVAGTMNQQGSFLFKATRIGRDTALAQIINSVRQAQSSKPAIAKLADKISAVFVPTVVAISVLTFFTWLAIGPEPALGYAFVTSMTVLVIACPCALGLATPISVMVSVGRAAHMGVLIRNGEALQSAGKLTCLVLDKTGTVTEGKPAVSTIETVGDISEERVLQLAASIESGSEHPLAGAILAAAEENQVELEKTSHFHAVAGHGITAEIGEHKVYFGNAALMDEQGVKYARHKKKMESLAAQGQTPMLLAVDKKIAGIIAVSDPIKDDSAKAVKQLLRQGVRVLMVTGDNEVTAHAVAKQAGISEIRAQVLPQDKAAVVKELQQNGEIVGMVGDGINDAPALAQADVGFAIGSGTDVAIESADIVILLGSLLKVPEAMALSKATVVNIKQNLLGAFFYNTIGIPVAAGLLYPMFGLLLNPMIAGAAMAMSSVTVVSNASRLRWTNLSEG</sequence>
<dbReference type="Gene3D" id="3.30.70.100">
    <property type="match status" value="1"/>
</dbReference>
<dbReference type="Proteomes" id="UP001225378">
    <property type="component" value="Chromosome"/>
</dbReference>
<dbReference type="InterPro" id="IPR023214">
    <property type="entry name" value="HAD_sf"/>
</dbReference>
<evidence type="ECO:0000256" key="1">
    <source>
        <dbReference type="ARBA" id="ARBA00004651"/>
    </source>
</evidence>
<comment type="subcellular location">
    <subcellularLocation>
        <location evidence="1">Cell membrane</location>
        <topology evidence="1">Multi-pass membrane protein</topology>
    </subcellularLocation>
</comment>
<dbReference type="InterPro" id="IPR018303">
    <property type="entry name" value="ATPase_P-typ_P_site"/>
</dbReference>
<dbReference type="PROSITE" id="PS00154">
    <property type="entry name" value="ATPASE_E1_E2"/>
    <property type="match status" value="1"/>
</dbReference>
<feature type="domain" description="HMA" evidence="24">
    <location>
        <begin position="11"/>
        <end position="74"/>
    </location>
</feature>
<dbReference type="GO" id="GO:0005524">
    <property type="term" value="F:ATP binding"/>
    <property type="evidence" value="ECO:0007669"/>
    <property type="project" value="UniProtKB-UniRule"/>
</dbReference>
<evidence type="ECO:0000256" key="20">
    <source>
        <dbReference type="ARBA" id="ARBA00029719"/>
    </source>
</evidence>
<dbReference type="PANTHER" id="PTHR43520:SF6">
    <property type="entry name" value="COPPER-EXPORTING P-TYPE ATPASE"/>
    <property type="match status" value="1"/>
</dbReference>
<dbReference type="InterPro" id="IPR023298">
    <property type="entry name" value="ATPase_P-typ_TM_dom_sf"/>
</dbReference>
<dbReference type="Gene3D" id="3.40.50.1000">
    <property type="entry name" value="HAD superfamily/HAD-like"/>
    <property type="match status" value="1"/>
</dbReference>
<keyword evidence="9 23" id="KW-0479">Metal-binding</keyword>
<evidence type="ECO:0000256" key="19">
    <source>
        <dbReference type="ARBA" id="ARBA00023136"/>
    </source>
</evidence>
<dbReference type="GO" id="GO:0140581">
    <property type="term" value="F:P-type monovalent copper transporter activity"/>
    <property type="evidence" value="ECO:0007669"/>
    <property type="project" value="UniProtKB-EC"/>
</dbReference>
<evidence type="ECO:0000256" key="21">
    <source>
        <dbReference type="ARBA" id="ARBA00033239"/>
    </source>
</evidence>
<feature type="transmembrane region" description="Helical" evidence="23">
    <location>
        <begin position="692"/>
        <end position="711"/>
    </location>
</feature>
<keyword evidence="8 23" id="KW-0812">Transmembrane</keyword>
<accession>A0AAU7NTT0</accession>
<dbReference type="GO" id="GO:0016887">
    <property type="term" value="F:ATP hydrolysis activity"/>
    <property type="evidence" value="ECO:0007669"/>
    <property type="project" value="InterPro"/>
</dbReference>
<dbReference type="InterPro" id="IPR044492">
    <property type="entry name" value="P_typ_ATPase_HD_dom"/>
</dbReference>
<keyword evidence="13 23" id="KW-0067">ATP-binding</keyword>
<evidence type="ECO:0000256" key="4">
    <source>
        <dbReference type="ARBA" id="ARBA00015102"/>
    </source>
</evidence>
<keyword evidence="16 23" id="KW-1133">Transmembrane helix</keyword>
<dbReference type="InterPro" id="IPR023299">
    <property type="entry name" value="ATPase_P-typ_cyto_dom_N"/>
</dbReference>
<evidence type="ECO:0000313" key="26">
    <source>
        <dbReference type="Proteomes" id="UP001225378"/>
    </source>
</evidence>
<dbReference type="FunFam" id="2.70.150.10:FF:000020">
    <property type="entry name" value="Copper-exporting P-type ATPase A"/>
    <property type="match status" value="1"/>
</dbReference>
<dbReference type="PROSITE" id="PS50846">
    <property type="entry name" value="HMA_2"/>
    <property type="match status" value="1"/>
</dbReference>
<evidence type="ECO:0000256" key="7">
    <source>
        <dbReference type="ARBA" id="ARBA00022553"/>
    </source>
</evidence>
<dbReference type="PRINTS" id="PR00943">
    <property type="entry name" value="CUATPASE"/>
</dbReference>
<keyword evidence="10" id="KW-0677">Repeat</keyword>
<keyword evidence="14" id="KW-0460">Magnesium</keyword>
<evidence type="ECO:0000256" key="3">
    <source>
        <dbReference type="ARBA" id="ARBA00012517"/>
    </source>
</evidence>
<evidence type="ECO:0000256" key="13">
    <source>
        <dbReference type="ARBA" id="ARBA00022840"/>
    </source>
</evidence>
<feature type="transmembrane region" description="Helical" evidence="23">
    <location>
        <begin position="100"/>
        <end position="118"/>
    </location>
</feature>
<dbReference type="NCBIfam" id="TIGR01525">
    <property type="entry name" value="ATPase-IB_hvy"/>
    <property type="match status" value="1"/>
</dbReference>
<dbReference type="InterPro" id="IPR008250">
    <property type="entry name" value="ATPase_P-typ_transduc_dom_A_sf"/>
</dbReference>
<dbReference type="NCBIfam" id="TIGR01511">
    <property type="entry name" value="ATPase-IB1_Cu"/>
    <property type="match status" value="1"/>
</dbReference>
<dbReference type="PRINTS" id="PR00119">
    <property type="entry name" value="CATATPASE"/>
</dbReference>
<keyword evidence="5" id="KW-0813">Transport</keyword>
<name>A0AAU7NTT0_9GAMM</name>
<dbReference type="InterPro" id="IPR017969">
    <property type="entry name" value="Heavy-metal-associated_CS"/>
</dbReference>
<evidence type="ECO:0000256" key="11">
    <source>
        <dbReference type="ARBA" id="ARBA00022741"/>
    </source>
</evidence>
<evidence type="ECO:0000256" key="10">
    <source>
        <dbReference type="ARBA" id="ARBA00022737"/>
    </source>
</evidence>
<dbReference type="Gene3D" id="3.40.1110.10">
    <property type="entry name" value="Calcium-transporting ATPase, cytoplasmic domain N"/>
    <property type="match status" value="1"/>
</dbReference>
<dbReference type="Pfam" id="PF00702">
    <property type="entry name" value="Hydrolase"/>
    <property type="match status" value="1"/>
</dbReference>
<dbReference type="CDD" id="cd02094">
    <property type="entry name" value="P-type_ATPase_Cu-like"/>
    <property type="match status" value="1"/>
</dbReference>
<evidence type="ECO:0000256" key="16">
    <source>
        <dbReference type="ARBA" id="ARBA00022989"/>
    </source>
</evidence>
<dbReference type="SFLD" id="SFLDF00027">
    <property type="entry name" value="p-type_atpase"/>
    <property type="match status" value="1"/>
</dbReference>
<evidence type="ECO:0000256" key="17">
    <source>
        <dbReference type="ARBA" id="ARBA00023008"/>
    </source>
</evidence>
<keyword evidence="11 23" id="KW-0547">Nucleotide-binding</keyword>
<dbReference type="InterPro" id="IPR027256">
    <property type="entry name" value="P-typ_ATPase_IB"/>
</dbReference>
<dbReference type="Gene3D" id="2.70.150.10">
    <property type="entry name" value="Calcium-transporting ATPase, cytoplasmic transduction domain A"/>
    <property type="match status" value="1"/>
</dbReference>
<keyword evidence="17" id="KW-0186">Copper</keyword>
<evidence type="ECO:0000256" key="2">
    <source>
        <dbReference type="ARBA" id="ARBA00006024"/>
    </source>
</evidence>
<dbReference type="InterPro" id="IPR059000">
    <property type="entry name" value="ATPase_P-type_domA"/>
</dbReference>
<reference evidence="25 26" key="1">
    <citation type="journal article" date="2024" name="Microbiology">
        <title>Methylomarinum rosea sp. nov., a novel halophilic methanotrophic bacterium from the hypersaline Lake Elton.</title>
        <authorList>
            <person name="Suleimanov R.Z."/>
            <person name="Oshkin I.Y."/>
            <person name="Danilova O.V."/>
            <person name="Suzina N.E."/>
            <person name="Dedysh S.N."/>
        </authorList>
    </citation>
    <scope>NUCLEOTIDE SEQUENCE [LARGE SCALE GENOMIC DNA]</scope>
    <source>
        <strain evidence="25 26">Ch1-1</strain>
    </source>
</reference>
<comment type="similarity">
    <text evidence="2 23">Belongs to the cation transport ATPase (P-type) (TC 3.A.3) family. Type IB subfamily.</text>
</comment>
<gene>
    <name evidence="25" type="ORF">Q9L42_018705</name>
</gene>
<feature type="transmembrane region" description="Helical" evidence="23">
    <location>
        <begin position="348"/>
        <end position="370"/>
    </location>
</feature>
<keyword evidence="18" id="KW-0406">Ion transport</keyword>